<reference evidence="2" key="1">
    <citation type="journal article" date="2011" name="Proc. Natl. Acad. Sci. U.S.A.">
        <title>The genome of the fire ant Solenopsis invicta.</title>
        <authorList>
            <person name="Wurm Y."/>
            <person name="Wang J."/>
            <person name="Riba-Grognuz O."/>
            <person name="Corona M."/>
            <person name="Nygaard S."/>
            <person name="Hunt B.G."/>
            <person name="Ingram K.K."/>
            <person name="Falquet L."/>
            <person name="Nipitwattanaphon M."/>
            <person name="Gotzek D."/>
            <person name="Dijkstra M.B."/>
            <person name="Oettler J."/>
            <person name="Comtesse F."/>
            <person name="Shih C.J."/>
            <person name="Wu W.J."/>
            <person name="Yang C.C."/>
            <person name="Thomas J."/>
            <person name="Beaudoing E."/>
            <person name="Pradervand S."/>
            <person name="Flegel V."/>
            <person name="Cook E.D."/>
            <person name="Fabbretti R."/>
            <person name="Stockinger H."/>
            <person name="Long L."/>
            <person name="Farmerie W.G."/>
            <person name="Oakey J."/>
            <person name="Boomsma J.J."/>
            <person name="Pamilo P."/>
            <person name="Yi S.V."/>
            <person name="Heinze J."/>
            <person name="Goodisman M.A."/>
            <person name="Farinelli L."/>
            <person name="Harshman K."/>
            <person name="Hulo N."/>
            <person name="Cerutti L."/>
            <person name="Xenarios I."/>
            <person name="Shoemaker D."/>
            <person name="Keller L."/>
        </authorList>
    </citation>
    <scope>NUCLEOTIDE SEQUENCE [LARGE SCALE GENOMIC DNA]</scope>
</reference>
<feature type="non-terminal residue" evidence="2">
    <location>
        <position position="115"/>
    </location>
</feature>
<dbReference type="EMBL" id="GL763399">
    <property type="protein sequence ID" value="EFZ19700.1"/>
    <property type="molecule type" value="Genomic_DNA"/>
</dbReference>
<protein>
    <submittedName>
        <fullName evidence="2">Uncharacterized protein</fullName>
    </submittedName>
</protein>
<evidence type="ECO:0000313" key="2">
    <source>
        <dbReference type="EMBL" id="EFZ19700.1"/>
    </source>
</evidence>
<sequence>MFGGGNRLTPRSLGGGAELHTPSRESIPRQDGGSGKCRLPGSPGGAQDGLEPLWWKNLGVEKKGKGRKDTGHVFEIGNKGGKVHTVVHGKEGDAEGKIKGKAGMNAWIYEKKLGE</sequence>
<dbReference type="AlphaFoldDB" id="E9IIA0"/>
<dbReference type="HOGENOM" id="CLU_2111899_0_0_1"/>
<evidence type="ECO:0000256" key="1">
    <source>
        <dbReference type="SAM" id="MobiDB-lite"/>
    </source>
</evidence>
<gene>
    <name evidence="2" type="ORF">SINV_02978</name>
</gene>
<accession>E9IIA0</accession>
<proteinExistence type="predicted"/>
<feature type="region of interest" description="Disordered" evidence="1">
    <location>
        <begin position="1"/>
        <end position="53"/>
    </location>
</feature>
<organism>
    <name type="scientific">Solenopsis invicta</name>
    <name type="common">Red imported fire ant</name>
    <name type="synonym">Solenopsis wagneri</name>
    <dbReference type="NCBI Taxonomy" id="13686"/>
    <lineage>
        <taxon>Eukaryota</taxon>
        <taxon>Metazoa</taxon>
        <taxon>Ecdysozoa</taxon>
        <taxon>Arthropoda</taxon>
        <taxon>Hexapoda</taxon>
        <taxon>Insecta</taxon>
        <taxon>Pterygota</taxon>
        <taxon>Neoptera</taxon>
        <taxon>Endopterygota</taxon>
        <taxon>Hymenoptera</taxon>
        <taxon>Apocrita</taxon>
        <taxon>Aculeata</taxon>
        <taxon>Formicoidea</taxon>
        <taxon>Formicidae</taxon>
        <taxon>Myrmicinae</taxon>
        <taxon>Solenopsis</taxon>
    </lineage>
</organism>
<name>E9IIA0_SOLIN</name>